<dbReference type="STRING" id="1797197.A2Y75_08240"/>
<dbReference type="InterPro" id="IPR016667">
    <property type="entry name" value="Caps_polysacc_synth_CpsB/CapC"/>
</dbReference>
<organism evidence="6 7">
    <name type="scientific">Candidatus Solincola sediminis</name>
    <dbReference type="NCBI Taxonomy" id="1797199"/>
    <lineage>
        <taxon>Bacteria</taxon>
        <taxon>Bacillati</taxon>
        <taxon>Actinomycetota</taxon>
        <taxon>Candidatus Geothermincolia</taxon>
        <taxon>Candidatus Geothermincolales</taxon>
        <taxon>Candidatus Geothermincolaceae</taxon>
        <taxon>Candidatus Solincola</taxon>
    </lineage>
</organism>
<comment type="caution">
    <text evidence="6">The sequence shown here is derived from an EMBL/GenBank/DDBJ whole genome shotgun (WGS) entry which is preliminary data.</text>
</comment>
<dbReference type="PIRSF" id="PIRSF016557">
    <property type="entry name" value="Caps_synth_CpsB"/>
    <property type="match status" value="1"/>
</dbReference>
<dbReference type="EMBL" id="MELK01000030">
    <property type="protein sequence ID" value="OFW57719.1"/>
    <property type="molecule type" value="Genomic_DNA"/>
</dbReference>
<dbReference type="GO" id="GO:0030145">
    <property type="term" value="F:manganese ion binding"/>
    <property type="evidence" value="ECO:0007669"/>
    <property type="project" value="InterPro"/>
</dbReference>
<sequence length="273" mass="29536">MSFTDLHCHVLPGFDDGAEDEGQFLEMAAVAVAGGTSRMVATPHYDLESSVIELDNVSRACDEHGKLLHGRNMSLELVPGAEVRVNAGLFVLAKDNDKLARLGIGRARKFILVDLPLFDLPVATADVLFQIQLSGLTPILAHPERNRYLVRHPAIVMEMVGRGIELQVNSGSLEGIYGRHAKQSAVSLIKEGAARLIASDAHQPTGRGPDLTKAAAIIERQFGPDATRIMLQENPDRVINGETLQAAVNGGVKSSRKRFFSNLFLGDGNWIIG</sequence>
<dbReference type="PANTHER" id="PTHR39181:SF1">
    <property type="entry name" value="TYROSINE-PROTEIN PHOSPHATASE YWQE"/>
    <property type="match status" value="1"/>
</dbReference>
<dbReference type="SUPFAM" id="SSF89550">
    <property type="entry name" value="PHP domain-like"/>
    <property type="match status" value="1"/>
</dbReference>
<keyword evidence="4" id="KW-0904">Protein phosphatase</keyword>
<evidence type="ECO:0000313" key="6">
    <source>
        <dbReference type="EMBL" id="OFW57719.1"/>
    </source>
</evidence>
<accession>A0A1F2WLK4</accession>
<keyword evidence="3" id="KW-0378">Hydrolase</keyword>
<dbReference type="EC" id="3.1.3.48" evidence="2"/>
<evidence type="ECO:0000256" key="5">
    <source>
        <dbReference type="ARBA" id="ARBA00051722"/>
    </source>
</evidence>
<proteinExistence type="inferred from homology"/>
<reference evidence="6 7" key="1">
    <citation type="journal article" date="2016" name="Nat. Commun.">
        <title>Thousands of microbial genomes shed light on interconnected biogeochemical processes in an aquifer system.</title>
        <authorList>
            <person name="Anantharaman K."/>
            <person name="Brown C.T."/>
            <person name="Hug L.A."/>
            <person name="Sharon I."/>
            <person name="Castelle C.J."/>
            <person name="Probst A.J."/>
            <person name="Thomas B.C."/>
            <person name="Singh A."/>
            <person name="Wilkins M.J."/>
            <person name="Karaoz U."/>
            <person name="Brodie E.L."/>
            <person name="Williams K.H."/>
            <person name="Hubbard S.S."/>
            <person name="Banfield J.F."/>
        </authorList>
    </citation>
    <scope>NUCLEOTIDE SEQUENCE [LARGE SCALE GENOMIC DNA]</scope>
</reference>
<evidence type="ECO:0000256" key="2">
    <source>
        <dbReference type="ARBA" id="ARBA00013064"/>
    </source>
</evidence>
<evidence type="ECO:0000256" key="4">
    <source>
        <dbReference type="ARBA" id="ARBA00022912"/>
    </source>
</evidence>
<dbReference type="PANTHER" id="PTHR39181">
    <property type="entry name" value="TYROSINE-PROTEIN PHOSPHATASE YWQE"/>
    <property type="match status" value="1"/>
</dbReference>
<evidence type="ECO:0000256" key="1">
    <source>
        <dbReference type="ARBA" id="ARBA00005750"/>
    </source>
</evidence>
<comment type="catalytic activity">
    <reaction evidence="5">
        <text>O-phospho-L-tyrosyl-[protein] + H2O = L-tyrosyl-[protein] + phosphate</text>
        <dbReference type="Rhea" id="RHEA:10684"/>
        <dbReference type="Rhea" id="RHEA-COMP:10136"/>
        <dbReference type="Rhea" id="RHEA-COMP:20101"/>
        <dbReference type="ChEBI" id="CHEBI:15377"/>
        <dbReference type="ChEBI" id="CHEBI:43474"/>
        <dbReference type="ChEBI" id="CHEBI:46858"/>
        <dbReference type="ChEBI" id="CHEBI:61978"/>
        <dbReference type="EC" id="3.1.3.48"/>
    </reaction>
</comment>
<dbReference type="Proteomes" id="UP000177876">
    <property type="component" value="Unassembled WGS sequence"/>
</dbReference>
<name>A0A1F2WLK4_9ACTN</name>
<dbReference type="Gene3D" id="3.20.20.140">
    <property type="entry name" value="Metal-dependent hydrolases"/>
    <property type="match status" value="1"/>
</dbReference>
<dbReference type="InterPro" id="IPR016195">
    <property type="entry name" value="Pol/histidinol_Pase-like"/>
</dbReference>
<protein>
    <recommendedName>
        <fullName evidence="2">protein-tyrosine-phosphatase</fullName>
        <ecNumber evidence="2">3.1.3.48</ecNumber>
    </recommendedName>
</protein>
<evidence type="ECO:0000256" key="3">
    <source>
        <dbReference type="ARBA" id="ARBA00022801"/>
    </source>
</evidence>
<dbReference type="Pfam" id="PF19567">
    <property type="entry name" value="CpsB_CapC"/>
    <property type="match status" value="1"/>
</dbReference>
<dbReference type="AlphaFoldDB" id="A0A1F2WLK4"/>
<gene>
    <name evidence="6" type="ORF">A2Y75_08240</name>
</gene>
<comment type="similarity">
    <text evidence="1">Belongs to the metallo-dependent hydrolases superfamily. CpsB/CapC family.</text>
</comment>
<evidence type="ECO:0000313" key="7">
    <source>
        <dbReference type="Proteomes" id="UP000177876"/>
    </source>
</evidence>
<dbReference type="GO" id="GO:0004725">
    <property type="term" value="F:protein tyrosine phosphatase activity"/>
    <property type="evidence" value="ECO:0007669"/>
    <property type="project" value="UniProtKB-EC"/>
</dbReference>